<proteinExistence type="inferred from homology"/>
<comment type="cofactor">
    <cofactor evidence="1">
        <name>Fe(3+)</name>
        <dbReference type="ChEBI" id="CHEBI:29034"/>
    </cofactor>
</comment>
<evidence type="ECO:0000256" key="7">
    <source>
        <dbReference type="SAM" id="MobiDB-lite"/>
    </source>
</evidence>
<dbReference type="PANTHER" id="PTHR33711:SF7">
    <property type="entry name" value="INTRADIOL RING-CLEAVAGE DIOXYGENASES DOMAIN-CONTAINING PROTEIN-RELATED"/>
    <property type="match status" value="1"/>
</dbReference>
<dbReference type="PROSITE" id="PS00083">
    <property type="entry name" value="INTRADIOL_DIOXYGENAS"/>
    <property type="match status" value="1"/>
</dbReference>
<keyword evidence="10" id="KW-1185">Reference proteome</keyword>
<dbReference type="InterPro" id="IPR015889">
    <property type="entry name" value="Intradiol_dOase_core"/>
</dbReference>
<dbReference type="Gene3D" id="2.60.130.10">
    <property type="entry name" value="Aromatic compound dioxygenase"/>
    <property type="match status" value="1"/>
</dbReference>
<evidence type="ECO:0000313" key="9">
    <source>
        <dbReference type="EMBL" id="MBW8268206.1"/>
    </source>
</evidence>
<evidence type="ECO:0000256" key="6">
    <source>
        <dbReference type="ARBA" id="ARBA00023004"/>
    </source>
</evidence>
<keyword evidence="3" id="KW-0479">Metal-binding</keyword>
<dbReference type="PANTHER" id="PTHR33711">
    <property type="entry name" value="DIOXYGENASE, PUTATIVE (AFU_ORTHOLOGUE AFUA_2G02910)-RELATED"/>
    <property type="match status" value="1"/>
</dbReference>
<dbReference type="RefSeq" id="WP_220115706.1">
    <property type="nucleotide sequence ID" value="NZ_JAHZUY010000002.1"/>
</dbReference>
<organism evidence="9 10">
    <name type="scientific">Caldovatus aquaticus</name>
    <dbReference type="NCBI Taxonomy" id="2865671"/>
    <lineage>
        <taxon>Bacteria</taxon>
        <taxon>Pseudomonadati</taxon>
        <taxon>Pseudomonadota</taxon>
        <taxon>Alphaproteobacteria</taxon>
        <taxon>Acetobacterales</taxon>
        <taxon>Roseomonadaceae</taxon>
        <taxon>Caldovatus</taxon>
    </lineage>
</organism>
<dbReference type="Pfam" id="PF00775">
    <property type="entry name" value="Dioxygenase_C"/>
    <property type="match status" value="1"/>
</dbReference>
<keyword evidence="5" id="KW-0560">Oxidoreductase</keyword>
<reference evidence="9 10" key="1">
    <citation type="submission" date="2021-08" db="EMBL/GenBank/DDBJ databases">
        <title>Caldovatus sediminis gen. nov., sp. nov., a moderately thermophilic bacterium isolated from a hot spring.</title>
        <authorList>
            <person name="Hu C.-J."/>
            <person name="Li W.-J."/>
            <person name="Xian W.-D."/>
        </authorList>
    </citation>
    <scope>NUCLEOTIDE SEQUENCE [LARGE SCALE GENOMIC DNA]</scope>
    <source>
        <strain evidence="9 10">SYSU G05006</strain>
    </source>
</reference>
<accession>A0ABS7F067</accession>
<keyword evidence="6" id="KW-0408">Iron</keyword>
<evidence type="ECO:0000259" key="8">
    <source>
        <dbReference type="PROSITE" id="PS00083"/>
    </source>
</evidence>
<feature type="region of interest" description="Disordered" evidence="7">
    <location>
        <begin position="289"/>
        <end position="308"/>
    </location>
</feature>
<dbReference type="Pfam" id="PF04444">
    <property type="entry name" value="Dioxygenase_N"/>
    <property type="match status" value="1"/>
</dbReference>
<dbReference type="InterPro" id="IPR000627">
    <property type="entry name" value="Intradiol_dOase_C"/>
</dbReference>
<dbReference type="InterPro" id="IPR050770">
    <property type="entry name" value="Intradiol_RC_Dioxygenase"/>
</dbReference>
<evidence type="ECO:0000256" key="5">
    <source>
        <dbReference type="ARBA" id="ARBA00023002"/>
    </source>
</evidence>
<dbReference type="SUPFAM" id="SSF49482">
    <property type="entry name" value="Aromatic compound dioxygenase"/>
    <property type="match status" value="1"/>
</dbReference>
<dbReference type="InterPro" id="IPR007535">
    <property type="entry name" value="Catechol_dOase_N"/>
</dbReference>
<dbReference type="Proteomes" id="UP001519924">
    <property type="component" value="Unassembled WGS sequence"/>
</dbReference>
<gene>
    <name evidence="9" type="ORF">K1J50_01760</name>
</gene>
<comment type="similarity">
    <text evidence="2">Belongs to the intradiol ring-cleavage dioxygenase family.</text>
</comment>
<evidence type="ECO:0000256" key="3">
    <source>
        <dbReference type="ARBA" id="ARBA00022723"/>
    </source>
</evidence>
<name>A0ABS7F067_9PROT</name>
<protein>
    <submittedName>
        <fullName evidence="9">Hydroxyquinol 1,2-dioxygenase</fullName>
    </submittedName>
</protein>
<evidence type="ECO:0000256" key="1">
    <source>
        <dbReference type="ARBA" id="ARBA00001965"/>
    </source>
</evidence>
<dbReference type="EMBL" id="JAHZUY010000002">
    <property type="protein sequence ID" value="MBW8268206.1"/>
    <property type="molecule type" value="Genomic_DNA"/>
</dbReference>
<sequence length="308" mass="33394">MKDLDRFAITEAVLEQMAGTPDPRLRRIIESAVRHLHDFAREVELTPEEWLAGIAFLTAVGQACTAHRQEFILLSDVLGLSRLVNVMHDARSRAEGATETSLLGPFYREDPPEVPLGGSLARAATDGNRKEILLFGRVTDAGGEPVPGAVMDLWQTNAEGLYDLQGEDPSAVDMRGRLRCDAEGRYHVRTVKPRGYSVPMDGPVGRLVRLQGRHGHRPAHIHVLVSAPGYQELVTALYFADDPHVESDTVFGVSGSLVVSERTGLPDAPRPDLPAVRYDFRLSPLAAGAEGGRVGADPSRIAEAARSG</sequence>
<evidence type="ECO:0000256" key="2">
    <source>
        <dbReference type="ARBA" id="ARBA00007825"/>
    </source>
</evidence>
<evidence type="ECO:0000313" key="10">
    <source>
        <dbReference type="Proteomes" id="UP001519924"/>
    </source>
</evidence>
<keyword evidence="4" id="KW-0223">Dioxygenase</keyword>
<feature type="domain" description="Intradiol ring-cleavage dioxygenases" evidence="8">
    <location>
        <begin position="134"/>
        <end position="162"/>
    </location>
</feature>
<comment type="caution">
    <text evidence="9">The sequence shown here is derived from an EMBL/GenBank/DDBJ whole genome shotgun (WGS) entry which is preliminary data.</text>
</comment>
<evidence type="ECO:0000256" key="4">
    <source>
        <dbReference type="ARBA" id="ARBA00022964"/>
    </source>
</evidence>